<dbReference type="AlphaFoldDB" id="A0A501PLE4"/>
<dbReference type="InterPro" id="IPR045079">
    <property type="entry name" value="Oxoprolinase-like"/>
</dbReference>
<dbReference type="Pfam" id="PF19278">
    <property type="entry name" value="Hydant_A_C"/>
    <property type="match status" value="1"/>
</dbReference>
<keyword evidence="5" id="KW-1185">Reference proteome</keyword>
<dbReference type="InterPro" id="IPR008040">
    <property type="entry name" value="Hydant_A_N"/>
</dbReference>
<gene>
    <name evidence="4" type="ORF">FIV46_08060</name>
</gene>
<sequence length="721" mass="78753">MDKMVSDSGKYSVGIDVGGTFTDFFCISRDGEAHTCKTPTTHYDLSVGFMKGMGLLARQQRLKIGDFLSDVNSVRYSTTVGTNALIERTGPKLGLITTAGFEDTIYVGRARSWADGLGWQEGRDQARIQKPEPLIKHDMVVGVRERIDYAGKVIAPLKKEEILEKLQLLVDRGAQGFVVSLLWSFVNPEHERLIKEVIEEEYPEDYLGSMPVILSSDISPTAGEYTRTMTTVVNGYIHGVMADELNKLGNELRDGGYKKPLTLVHNTGGTKKASRTRAVLTHNAGPVAGLHGSAVLGQMSGDENIVFTDMGGTSFDIGLIEDGEIKAHDFIPVIDRWRTNIPAIEVKSIGAGGGSIAWINELMDNALEIGPQSAGSMPGPVCYDQGGTEPTVTDADLVLGLYNPDNYLGGEMFLDVDLAREAIQEKIAGPLGISVEEAAWRIRTLVDARMGQEVFNEVALKGHDPRTFVVLACGGAGGAHACGFGPYIGAKKIIAPRQSSVFGAYGASTMQIKEIWDKSRSLKLFNWGTQSYLSDLDAFNSVTRELKDLATRDLKLEGYGESQMEFQLELNMRYGSQYNMTKVRTDKIELTSVDDVQAICEEFTRQYGEIYSPEATFPSGGINVENFALTAAVKPTDNPIAPGEMASPEPDAGALTEKRPVYWSPEDGFVETPVYDYAGLMPGNEIMGPVIIESPETTYVVAPGWRFSMDAWRNCVMEQVS</sequence>
<reference evidence="5" key="1">
    <citation type="submission" date="2019-06" db="EMBL/GenBank/DDBJ databases">
        <title>The complete genome of Emcibacter congregatus ZYLT.</title>
        <authorList>
            <person name="Zhao Z."/>
        </authorList>
    </citation>
    <scope>NUCLEOTIDE SEQUENCE [LARGE SCALE GENOMIC DNA]</scope>
    <source>
        <strain evidence="5">MCCC 1A06723</strain>
    </source>
</reference>
<evidence type="ECO:0000259" key="1">
    <source>
        <dbReference type="Pfam" id="PF01968"/>
    </source>
</evidence>
<dbReference type="RefSeq" id="WP_139940274.1">
    <property type="nucleotide sequence ID" value="NZ_JBHSYP010000008.1"/>
</dbReference>
<feature type="domain" description="Hydantoinase A/oxoprolinase" evidence="1">
    <location>
        <begin position="227"/>
        <end position="509"/>
    </location>
</feature>
<dbReference type="InterPro" id="IPR002821">
    <property type="entry name" value="Hydantoinase_A"/>
</dbReference>
<dbReference type="PANTHER" id="PTHR11365">
    <property type="entry name" value="5-OXOPROLINASE RELATED"/>
    <property type="match status" value="1"/>
</dbReference>
<dbReference type="OrthoDB" id="9759608at2"/>
<dbReference type="InterPro" id="IPR049517">
    <property type="entry name" value="ACX-like_C"/>
</dbReference>
<feature type="domain" description="Acetophenone carboxylase-like C-terminal" evidence="3">
    <location>
        <begin position="538"/>
        <end position="713"/>
    </location>
</feature>
<accession>A0A501PLE4</accession>
<dbReference type="GO" id="GO:0017168">
    <property type="term" value="F:5-oxoprolinase (ATP-hydrolyzing) activity"/>
    <property type="evidence" value="ECO:0007669"/>
    <property type="project" value="TreeGrafter"/>
</dbReference>
<evidence type="ECO:0000313" key="4">
    <source>
        <dbReference type="EMBL" id="TPD60671.1"/>
    </source>
</evidence>
<feature type="domain" description="Hydantoinase/oxoprolinase N-terminal" evidence="2">
    <location>
        <begin position="13"/>
        <end position="201"/>
    </location>
</feature>
<dbReference type="Proteomes" id="UP000319148">
    <property type="component" value="Unassembled WGS sequence"/>
</dbReference>
<dbReference type="PANTHER" id="PTHR11365:SF23">
    <property type="entry name" value="HYPOTHETICAL 5-OXOPROLINASE (EUROFUNG)-RELATED"/>
    <property type="match status" value="1"/>
</dbReference>
<protein>
    <submittedName>
        <fullName evidence="4">Hydantoinase/oxoprolinase family protein</fullName>
    </submittedName>
</protein>
<proteinExistence type="predicted"/>
<dbReference type="EMBL" id="VFIY01000006">
    <property type="protein sequence ID" value="TPD60671.1"/>
    <property type="molecule type" value="Genomic_DNA"/>
</dbReference>
<evidence type="ECO:0000259" key="2">
    <source>
        <dbReference type="Pfam" id="PF05378"/>
    </source>
</evidence>
<dbReference type="Pfam" id="PF01968">
    <property type="entry name" value="Hydantoinase_A"/>
    <property type="match status" value="1"/>
</dbReference>
<evidence type="ECO:0000259" key="3">
    <source>
        <dbReference type="Pfam" id="PF19278"/>
    </source>
</evidence>
<name>A0A501PLE4_9PROT</name>
<organism evidence="4 5">
    <name type="scientific">Emcibacter nanhaiensis</name>
    <dbReference type="NCBI Taxonomy" id="1505037"/>
    <lineage>
        <taxon>Bacteria</taxon>
        <taxon>Pseudomonadati</taxon>
        <taxon>Pseudomonadota</taxon>
        <taxon>Alphaproteobacteria</taxon>
        <taxon>Emcibacterales</taxon>
        <taxon>Emcibacteraceae</taxon>
        <taxon>Emcibacter</taxon>
    </lineage>
</organism>
<comment type="caution">
    <text evidence="4">The sequence shown here is derived from an EMBL/GenBank/DDBJ whole genome shotgun (WGS) entry which is preliminary data.</text>
</comment>
<dbReference type="GO" id="GO:0005829">
    <property type="term" value="C:cytosol"/>
    <property type="evidence" value="ECO:0007669"/>
    <property type="project" value="TreeGrafter"/>
</dbReference>
<dbReference type="GO" id="GO:0006749">
    <property type="term" value="P:glutathione metabolic process"/>
    <property type="evidence" value="ECO:0007669"/>
    <property type="project" value="TreeGrafter"/>
</dbReference>
<dbReference type="Pfam" id="PF05378">
    <property type="entry name" value="Hydant_A_N"/>
    <property type="match status" value="1"/>
</dbReference>
<evidence type="ECO:0000313" key="5">
    <source>
        <dbReference type="Proteomes" id="UP000319148"/>
    </source>
</evidence>